<keyword evidence="4 7" id="KW-1133">Transmembrane helix</keyword>
<dbReference type="GO" id="GO:0032153">
    <property type="term" value="C:cell division site"/>
    <property type="evidence" value="ECO:0007669"/>
    <property type="project" value="TreeGrafter"/>
</dbReference>
<feature type="transmembrane region" description="Helical" evidence="7">
    <location>
        <begin position="407"/>
        <end position="429"/>
    </location>
</feature>
<reference evidence="16 17" key="1">
    <citation type="submission" date="2018-08" db="EMBL/GenBank/DDBJ databases">
        <title>A genome reference for cultivated species of the human gut microbiota.</title>
        <authorList>
            <person name="Zou Y."/>
            <person name="Xue W."/>
            <person name="Luo G."/>
        </authorList>
    </citation>
    <scope>NUCLEOTIDE SEQUENCE [LARGE SCALE GENOMIC DNA]</scope>
    <source>
        <strain evidence="11 17">AF12-11</strain>
        <strain evidence="10 18">AF19-4AC</strain>
        <strain evidence="9 19">AF25-11</strain>
        <strain evidence="15 23">AM23-7AC</strain>
        <strain evidence="14 20">AM37-5</strain>
        <strain evidence="13 21">AM40-15AC</strain>
        <strain evidence="12 22">AM46-16</strain>
        <strain evidence="8 16">OM02-12</strain>
    </source>
</reference>
<feature type="transmembrane region" description="Helical" evidence="7">
    <location>
        <begin position="152"/>
        <end position="174"/>
    </location>
</feature>
<dbReference type="Pfam" id="PF01098">
    <property type="entry name" value="FTSW_RODA_SPOVE"/>
    <property type="match status" value="1"/>
</dbReference>
<evidence type="ECO:0000313" key="22">
    <source>
        <dbReference type="Proteomes" id="UP000284962"/>
    </source>
</evidence>
<dbReference type="GO" id="GO:0008360">
    <property type="term" value="P:regulation of cell shape"/>
    <property type="evidence" value="ECO:0007669"/>
    <property type="project" value="UniProtKB-KW"/>
</dbReference>
<keyword evidence="2 7" id="KW-0812">Transmembrane</keyword>
<dbReference type="GO" id="GO:0051301">
    <property type="term" value="P:cell division"/>
    <property type="evidence" value="ECO:0007669"/>
    <property type="project" value="InterPro"/>
</dbReference>
<evidence type="ECO:0000313" key="11">
    <source>
        <dbReference type="EMBL" id="RGW55677.1"/>
    </source>
</evidence>
<dbReference type="Proteomes" id="UP000284962">
    <property type="component" value="Unassembled WGS sequence"/>
</dbReference>
<keyword evidence="3" id="KW-0133">Cell shape</keyword>
<name>A0A395XQA3_9FIRM</name>
<dbReference type="EMBL" id="QRUK01000002">
    <property type="protein sequence ID" value="RGR61127.1"/>
    <property type="molecule type" value="Genomic_DNA"/>
</dbReference>
<comment type="subcellular location">
    <subcellularLocation>
        <location evidence="1">Membrane</location>
        <topology evidence="1">Multi-pass membrane protein</topology>
    </subcellularLocation>
</comment>
<evidence type="ECO:0000313" key="18">
    <source>
        <dbReference type="Proteomes" id="UP000283630"/>
    </source>
</evidence>
<feature type="transmembrane region" description="Helical" evidence="7">
    <location>
        <begin position="232"/>
        <end position="249"/>
    </location>
</feature>
<dbReference type="RefSeq" id="WP_117612639.1">
    <property type="nucleotide sequence ID" value="NZ_QRHN01000001.1"/>
</dbReference>
<dbReference type="AlphaFoldDB" id="A0A395XQA3"/>
<dbReference type="Proteomes" id="UP000283652">
    <property type="component" value="Unassembled WGS sequence"/>
</dbReference>
<evidence type="ECO:0000313" key="20">
    <source>
        <dbReference type="Proteomes" id="UP000284742"/>
    </source>
</evidence>
<evidence type="ECO:0000313" key="16">
    <source>
        <dbReference type="Proteomes" id="UP000261055"/>
    </source>
</evidence>
<sequence>MVNIIVELSKYLMIILMTSYTFLCFSIFGYQDPDKKKSLLRQQNVLMFMIHIIAYLVMYLEKEDIKLLAFYLMQVVLFGATILLYTNIYPRVSRLVVNNMCMLLCIGMIMLTRLSYSNAVKQFVIAAGGVAISLVVPVVIRKVKKLSEWRKVYAIIGIVSLALVIVIGSVSYGAKLGFQVAGINVQPSELVKIVFVFFVASSFKQSMAFKDIVVTTALAAFHVLILVASKDLGAALIIFVVYLVMLYVATRQPLYVLAGLGAGSVASVGAYYLFNHVRSRVVAWKDPIASYSGSGYQVAQSLFAIGTGSWFGMGLFQGQPDTIPVASSDFIFSAICEEMGLIFGLCMTLVCVSCYVMFLNIAMQLRNMFYKLVALGLGTCYIFQVFLNIGGVTKFIPSTGVTLPLVSYGGSSILSTLIMFAIIQGLYILREDEEENLERKKKERLRAERGRGEVKKRARKTADVPQRAKRSRPAGQAPRKEKARPQQRVR</sequence>
<dbReference type="InterPro" id="IPR001182">
    <property type="entry name" value="FtsW/RodA"/>
</dbReference>
<feature type="transmembrane region" description="Helical" evidence="7">
    <location>
        <begin position="341"/>
        <end position="362"/>
    </location>
</feature>
<accession>A0A395XQA3</accession>
<gene>
    <name evidence="15" type="ORF">DW658_00140</name>
    <name evidence="14" type="ORF">DW860_01785</name>
    <name evidence="13" type="ORF">DW885_01875</name>
    <name evidence="12" type="ORF">DW957_00455</name>
    <name evidence="11" type="ORF">DWV67_01000</name>
    <name evidence="10" type="ORF">DWX53_02120</name>
    <name evidence="9" type="ORF">DWY33_01955</name>
    <name evidence="8" type="ORF">DXB12_00360</name>
</gene>
<evidence type="ECO:0000313" key="15">
    <source>
        <dbReference type="EMBL" id="RHF80704.1"/>
    </source>
</evidence>
<dbReference type="PANTHER" id="PTHR30474:SF3">
    <property type="entry name" value="PEPTIDOGLYCAN GLYCOSYLTRANSFERASE RODA"/>
    <property type="match status" value="1"/>
</dbReference>
<dbReference type="EMBL" id="QSHK01000001">
    <property type="protein sequence ID" value="RHC10793.1"/>
    <property type="molecule type" value="Genomic_DNA"/>
</dbReference>
<dbReference type="EMBL" id="QSVQ01000001">
    <property type="protein sequence ID" value="RGO54784.1"/>
    <property type="molecule type" value="Genomic_DNA"/>
</dbReference>
<dbReference type="EMBL" id="QSEW01000001">
    <property type="protein sequence ID" value="RHA02171.1"/>
    <property type="molecule type" value="Genomic_DNA"/>
</dbReference>
<dbReference type="EMBL" id="QSGQ01000001">
    <property type="protein sequence ID" value="RHB42792.1"/>
    <property type="molecule type" value="Genomic_DNA"/>
</dbReference>
<feature type="compositionally biased region" description="Basic and acidic residues" evidence="6">
    <location>
        <begin position="438"/>
        <end position="455"/>
    </location>
</feature>
<feature type="transmembrane region" description="Helical" evidence="7">
    <location>
        <begin position="122"/>
        <end position="140"/>
    </location>
</feature>
<evidence type="ECO:0000256" key="3">
    <source>
        <dbReference type="ARBA" id="ARBA00022960"/>
    </source>
</evidence>
<feature type="transmembrane region" description="Helical" evidence="7">
    <location>
        <begin position="254"/>
        <end position="274"/>
    </location>
</feature>
<evidence type="ECO:0000313" key="12">
    <source>
        <dbReference type="EMBL" id="RHA02171.1"/>
    </source>
</evidence>
<evidence type="ECO:0000256" key="2">
    <source>
        <dbReference type="ARBA" id="ARBA00022692"/>
    </source>
</evidence>
<evidence type="ECO:0000313" key="9">
    <source>
        <dbReference type="EMBL" id="RGR61127.1"/>
    </source>
</evidence>
<dbReference type="EMBL" id="QRWH01000002">
    <property type="protein sequence ID" value="RGT11220.1"/>
    <property type="molecule type" value="Genomic_DNA"/>
</dbReference>
<feature type="transmembrane region" description="Helical" evidence="7">
    <location>
        <begin position="43"/>
        <end position="61"/>
    </location>
</feature>
<feature type="transmembrane region" description="Helical" evidence="7">
    <location>
        <begin position="12"/>
        <end position="31"/>
    </location>
</feature>
<evidence type="ECO:0000256" key="1">
    <source>
        <dbReference type="ARBA" id="ARBA00004141"/>
    </source>
</evidence>
<dbReference type="GO" id="GO:0005886">
    <property type="term" value="C:plasma membrane"/>
    <property type="evidence" value="ECO:0007669"/>
    <property type="project" value="TreeGrafter"/>
</dbReference>
<dbReference type="Proteomes" id="UP000285666">
    <property type="component" value="Unassembled WGS sequence"/>
</dbReference>
<evidence type="ECO:0000313" key="10">
    <source>
        <dbReference type="EMBL" id="RGT11220.1"/>
    </source>
</evidence>
<evidence type="ECO:0000256" key="7">
    <source>
        <dbReference type="SAM" id="Phobius"/>
    </source>
</evidence>
<evidence type="ECO:0000256" key="5">
    <source>
        <dbReference type="ARBA" id="ARBA00023136"/>
    </source>
</evidence>
<dbReference type="Proteomes" id="UP000284883">
    <property type="component" value="Unassembled WGS sequence"/>
</dbReference>
<keyword evidence="5 7" id="KW-0472">Membrane</keyword>
<feature type="transmembrane region" description="Helical" evidence="7">
    <location>
        <begin position="95"/>
        <end position="116"/>
    </location>
</feature>
<evidence type="ECO:0000313" key="21">
    <source>
        <dbReference type="Proteomes" id="UP000284883"/>
    </source>
</evidence>
<dbReference type="Proteomes" id="UP000283630">
    <property type="component" value="Unassembled WGS sequence"/>
</dbReference>
<dbReference type="EMBL" id="QRHN01000001">
    <property type="protein sequence ID" value="RHF80704.1"/>
    <property type="molecule type" value="Genomic_DNA"/>
</dbReference>
<feature type="region of interest" description="Disordered" evidence="6">
    <location>
        <begin position="438"/>
        <end position="490"/>
    </location>
</feature>
<evidence type="ECO:0000313" key="14">
    <source>
        <dbReference type="EMBL" id="RHC10793.1"/>
    </source>
</evidence>
<evidence type="ECO:0000256" key="4">
    <source>
        <dbReference type="ARBA" id="ARBA00022989"/>
    </source>
</evidence>
<evidence type="ECO:0000313" key="23">
    <source>
        <dbReference type="Proteomes" id="UP000285666"/>
    </source>
</evidence>
<dbReference type="PANTHER" id="PTHR30474">
    <property type="entry name" value="CELL CYCLE PROTEIN"/>
    <property type="match status" value="1"/>
</dbReference>
<dbReference type="Proteomes" id="UP000266376">
    <property type="component" value="Unassembled WGS sequence"/>
</dbReference>
<evidence type="ECO:0000313" key="19">
    <source>
        <dbReference type="Proteomes" id="UP000283652"/>
    </source>
</evidence>
<organism evidence="11 17">
    <name type="scientific">Dorea formicigenerans</name>
    <dbReference type="NCBI Taxonomy" id="39486"/>
    <lineage>
        <taxon>Bacteria</taxon>
        <taxon>Bacillati</taxon>
        <taxon>Bacillota</taxon>
        <taxon>Clostridia</taxon>
        <taxon>Lachnospirales</taxon>
        <taxon>Lachnospiraceae</taxon>
        <taxon>Dorea</taxon>
    </lineage>
</organism>
<evidence type="ECO:0000313" key="13">
    <source>
        <dbReference type="EMBL" id="RHB42792.1"/>
    </source>
</evidence>
<comment type="caution">
    <text evidence="11">The sequence shown here is derived from an EMBL/GenBank/DDBJ whole genome shotgun (WGS) entry which is preliminary data.</text>
</comment>
<evidence type="ECO:0000256" key="6">
    <source>
        <dbReference type="SAM" id="MobiDB-lite"/>
    </source>
</evidence>
<feature type="transmembrane region" description="Helical" evidence="7">
    <location>
        <begin position="369"/>
        <end position="387"/>
    </location>
</feature>
<feature type="transmembrane region" description="Helical" evidence="7">
    <location>
        <begin position="207"/>
        <end position="226"/>
    </location>
</feature>
<dbReference type="EMBL" id="QSAJ01000002">
    <property type="protein sequence ID" value="RGW55677.1"/>
    <property type="molecule type" value="Genomic_DNA"/>
</dbReference>
<dbReference type="Proteomes" id="UP000261055">
    <property type="component" value="Unassembled WGS sequence"/>
</dbReference>
<dbReference type="GO" id="GO:0015648">
    <property type="term" value="F:lipid-linked peptidoglycan transporter activity"/>
    <property type="evidence" value="ECO:0007669"/>
    <property type="project" value="TreeGrafter"/>
</dbReference>
<protein>
    <submittedName>
        <fullName evidence="11">FtsW/RodA/SpoVE family cell cycle protein</fullName>
    </submittedName>
</protein>
<proteinExistence type="predicted"/>
<dbReference type="Proteomes" id="UP000284742">
    <property type="component" value="Unassembled WGS sequence"/>
</dbReference>
<feature type="transmembrane region" description="Helical" evidence="7">
    <location>
        <begin position="67"/>
        <end position="88"/>
    </location>
</feature>
<evidence type="ECO:0000313" key="8">
    <source>
        <dbReference type="EMBL" id="RGO54784.1"/>
    </source>
</evidence>
<keyword evidence="16" id="KW-1185">Reference proteome</keyword>
<evidence type="ECO:0000313" key="17">
    <source>
        <dbReference type="Proteomes" id="UP000266376"/>
    </source>
</evidence>